<dbReference type="InterPro" id="IPR009858">
    <property type="entry name" value="DUF1415"/>
</dbReference>
<proteinExistence type="predicted"/>
<evidence type="ECO:0000313" key="1">
    <source>
        <dbReference type="EMBL" id="MDC8756214.1"/>
    </source>
</evidence>
<reference evidence="1 2" key="1">
    <citation type="submission" date="2022-10" db="EMBL/GenBank/DDBJ databases">
        <title>Janthinobacterium sp. hw3 Genome sequencing.</title>
        <authorList>
            <person name="Park S."/>
        </authorList>
    </citation>
    <scope>NUCLEOTIDE SEQUENCE [LARGE SCALE GENOMIC DNA]</scope>
    <source>
        <strain evidence="2">hw3</strain>
    </source>
</reference>
<dbReference type="EMBL" id="JAQQXR010000001">
    <property type="protein sequence ID" value="MDC8756214.1"/>
    <property type="molecule type" value="Genomic_DNA"/>
</dbReference>
<protein>
    <submittedName>
        <fullName evidence="1">DUF1415 domain-containing protein</fullName>
    </submittedName>
</protein>
<evidence type="ECO:0000313" key="2">
    <source>
        <dbReference type="Proteomes" id="UP001221208"/>
    </source>
</evidence>
<name>A0ABT5JU98_9BURK</name>
<comment type="caution">
    <text evidence="1">The sequence shown here is derived from an EMBL/GenBank/DDBJ whole genome shotgun (WGS) entry which is preliminary data.</text>
</comment>
<sequence>MNTANRADAEHDTIIADTVDWLEKAVIGLNLCPFAKAVHVKKQIRYVVSAASTPEQLLQELMDELQTLSDSDPQAVDTTLLIHPYVLNDFLDYNEFLDVADAALEDMDLAGELQVASFHPQYQFADTAVDDIGNYTNRSPYPTLHLLREDSIERAVEAFPDAADIFEKNIETLEALGHEGWNKLGLPAAK</sequence>
<accession>A0ABT5JU98</accession>
<keyword evidence="2" id="KW-1185">Reference proteome</keyword>
<organism evidence="1 2">
    <name type="scientific">Janthinobacterium fluminis</name>
    <dbReference type="NCBI Taxonomy" id="2987524"/>
    <lineage>
        <taxon>Bacteria</taxon>
        <taxon>Pseudomonadati</taxon>
        <taxon>Pseudomonadota</taxon>
        <taxon>Betaproteobacteria</taxon>
        <taxon>Burkholderiales</taxon>
        <taxon>Oxalobacteraceae</taxon>
        <taxon>Janthinobacterium</taxon>
    </lineage>
</organism>
<dbReference type="Pfam" id="PF07209">
    <property type="entry name" value="DUF1415"/>
    <property type="match status" value="1"/>
</dbReference>
<dbReference type="Proteomes" id="UP001221208">
    <property type="component" value="Unassembled WGS sequence"/>
</dbReference>
<gene>
    <name evidence="1" type="ORF">OIK44_01265</name>
</gene>